<dbReference type="Gene3D" id="1.10.238.10">
    <property type="entry name" value="EF-hand"/>
    <property type="match status" value="1"/>
</dbReference>
<dbReference type="AlphaFoldDB" id="A0A5A8CTQ8"/>
<evidence type="ECO:0000313" key="7">
    <source>
        <dbReference type="EMBL" id="KAA0169623.1"/>
    </source>
</evidence>
<dbReference type="GO" id="GO:0005509">
    <property type="term" value="F:calcium ion binding"/>
    <property type="evidence" value="ECO:0007669"/>
    <property type="project" value="InterPro"/>
</dbReference>
<protein>
    <recommendedName>
        <fullName evidence="2">EF-hand domain-containing protein</fullName>
    </recommendedName>
</protein>
<feature type="domain" description="EF-hand" evidence="2">
    <location>
        <begin position="62"/>
        <end position="97"/>
    </location>
</feature>
<dbReference type="Proteomes" id="UP000322899">
    <property type="component" value="Unassembled WGS sequence"/>
</dbReference>
<keyword evidence="1" id="KW-0106">Calcium</keyword>
<dbReference type="EMBL" id="VLTN01000049">
    <property type="protein sequence ID" value="KAA0148794.1"/>
    <property type="molecule type" value="Genomic_DNA"/>
</dbReference>
<name>A0A5A8CTQ8_CAFRO</name>
<dbReference type="SMART" id="SM00054">
    <property type="entry name" value="EFh"/>
    <property type="match status" value="2"/>
</dbReference>
<dbReference type="OrthoDB" id="26525at2759"/>
<proteinExistence type="predicted"/>
<organism evidence="5 10">
    <name type="scientific">Cafeteria roenbergensis</name>
    <name type="common">Marine flagellate</name>
    <dbReference type="NCBI Taxonomy" id="33653"/>
    <lineage>
        <taxon>Eukaryota</taxon>
        <taxon>Sar</taxon>
        <taxon>Stramenopiles</taxon>
        <taxon>Bigyra</taxon>
        <taxon>Opalozoa</taxon>
        <taxon>Bicosoecida</taxon>
        <taxon>Cafeteriaceae</taxon>
        <taxon>Cafeteria</taxon>
    </lineage>
</organism>
<dbReference type="EMBL" id="VLTL01000180">
    <property type="protein sequence ID" value="KAA0155570.1"/>
    <property type="molecule type" value="Genomic_DNA"/>
</dbReference>
<dbReference type="Proteomes" id="UP000325113">
    <property type="component" value="Unassembled WGS sequence"/>
</dbReference>
<gene>
    <name evidence="3" type="ORF">CROE0942_LOCUS7975</name>
    <name evidence="7" type="ORF">FNF27_06918</name>
    <name evidence="5" type="ORF">FNF28_06704</name>
    <name evidence="4" type="ORF">FNF29_06419</name>
    <name evidence="6" type="ORF">FNF31_04992</name>
</gene>
<dbReference type="EMBL" id="HBET01011520">
    <property type="protein sequence ID" value="CAD8563598.1"/>
    <property type="molecule type" value="Transcribed_RNA"/>
</dbReference>
<evidence type="ECO:0000313" key="9">
    <source>
        <dbReference type="Proteomes" id="UP000323011"/>
    </source>
</evidence>
<accession>A0A5A8CTQ8</accession>
<evidence type="ECO:0000313" key="11">
    <source>
        <dbReference type="Proteomes" id="UP000325113"/>
    </source>
</evidence>
<dbReference type="EMBL" id="VLTM01000057">
    <property type="protein sequence ID" value="KAA0159137.1"/>
    <property type="molecule type" value="Genomic_DNA"/>
</dbReference>
<dbReference type="Proteomes" id="UP000324907">
    <property type="component" value="Unassembled WGS sequence"/>
</dbReference>
<dbReference type="Pfam" id="PF13499">
    <property type="entry name" value="EF-hand_7"/>
    <property type="match status" value="1"/>
</dbReference>
<evidence type="ECO:0000313" key="8">
    <source>
        <dbReference type="Proteomes" id="UP000322899"/>
    </source>
</evidence>
<evidence type="ECO:0000313" key="3">
    <source>
        <dbReference type="EMBL" id="CAD8563598.1"/>
    </source>
</evidence>
<dbReference type="InterPro" id="IPR018247">
    <property type="entry name" value="EF_Hand_1_Ca_BS"/>
</dbReference>
<dbReference type="PROSITE" id="PS00018">
    <property type="entry name" value="EF_HAND_1"/>
    <property type="match status" value="2"/>
</dbReference>
<evidence type="ECO:0000313" key="10">
    <source>
        <dbReference type="Proteomes" id="UP000324907"/>
    </source>
</evidence>
<dbReference type="EMBL" id="VLTO01000068">
    <property type="protein sequence ID" value="KAA0169623.1"/>
    <property type="molecule type" value="Genomic_DNA"/>
</dbReference>
<evidence type="ECO:0000313" key="6">
    <source>
        <dbReference type="EMBL" id="KAA0159137.1"/>
    </source>
</evidence>
<reference evidence="8 9" key="1">
    <citation type="submission" date="2019-07" db="EMBL/GenBank/DDBJ databases">
        <title>Genomes of Cafeteria roenbergensis.</title>
        <authorList>
            <person name="Fischer M.G."/>
            <person name="Hackl T."/>
            <person name="Roman M."/>
        </authorList>
    </citation>
    <scope>NUCLEOTIDE SEQUENCE [LARGE SCALE GENOMIC DNA]</scope>
    <source>
        <strain evidence="4 9">BVI</strain>
        <strain evidence="6 11">Cflag</strain>
        <strain evidence="7 8">E4-10P</strain>
        <strain evidence="5 10">RCC970-E3</strain>
    </source>
</reference>
<dbReference type="Proteomes" id="UP000323011">
    <property type="component" value="Unassembled WGS sequence"/>
</dbReference>
<dbReference type="PROSITE" id="PS50222">
    <property type="entry name" value="EF_HAND_2"/>
    <property type="match status" value="2"/>
</dbReference>
<dbReference type="CDD" id="cd00051">
    <property type="entry name" value="EFh"/>
    <property type="match status" value="1"/>
</dbReference>
<feature type="domain" description="EF-hand" evidence="2">
    <location>
        <begin position="25"/>
        <end position="60"/>
    </location>
</feature>
<dbReference type="SUPFAM" id="SSF47473">
    <property type="entry name" value="EF-hand"/>
    <property type="match status" value="1"/>
</dbReference>
<evidence type="ECO:0000313" key="5">
    <source>
        <dbReference type="EMBL" id="KAA0155570.1"/>
    </source>
</evidence>
<dbReference type="InterPro" id="IPR011992">
    <property type="entry name" value="EF-hand-dom_pair"/>
</dbReference>
<evidence type="ECO:0000256" key="1">
    <source>
        <dbReference type="ARBA" id="ARBA00022837"/>
    </source>
</evidence>
<reference evidence="3" key="2">
    <citation type="submission" date="2021-01" db="EMBL/GenBank/DDBJ databases">
        <authorList>
            <person name="Corre E."/>
            <person name="Pelletier E."/>
            <person name="Niang G."/>
            <person name="Scheremetjew M."/>
            <person name="Finn R."/>
            <person name="Kale V."/>
            <person name="Holt S."/>
            <person name="Cochrane G."/>
            <person name="Meng A."/>
            <person name="Brown T."/>
            <person name="Cohen L."/>
        </authorList>
    </citation>
    <scope>NUCLEOTIDE SEQUENCE</scope>
    <source>
        <strain evidence="3">E4-10</strain>
    </source>
</reference>
<keyword evidence="9" id="KW-1185">Reference proteome</keyword>
<evidence type="ECO:0000313" key="4">
    <source>
        <dbReference type="EMBL" id="KAA0148794.1"/>
    </source>
</evidence>
<dbReference type="InterPro" id="IPR002048">
    <property type="entry name" value="EF_hand_dom"/>
</dbReference>
<sequence>MASTSAFAPSIEDSADLPPYELDDRQRETLTVIFRLLDLNSDGFLDVEEFARFGRALTGRRVEPEQAASQLARADADGDGYVSLPEWLAFGRFIARTPDFFAITDGIKAALTRLDEAERPAQMRMPAGGAGTSQHRRG</sequence>
<evidence type="ECO:0000259" key="2">
    <source>
        <dbReference type="PROSITE" id="PS50222"/>
    </source>
</evidence>